<evidence type="ECO:0000256" key="2">
    <source>
        <dbReference type="SAM" id="Phobius"/>
    </source>
</evidence>
<dbReference type="SUPFAM" id="SSF110997">
    <property type="entry name" value="Sporulation related repeat"/>
    <property type="match status" value="1"/>
</dbReference>
<dbReference type="RefSeq" id="WP_385945674.1">
    <property type="nucleotide sequence ID" value="NZ_JBHSUB010000001.1"/>
</dbReference>
<feature type="compositionally biased region" description="Basic and acidic residues" evidence="1">
    <location>
        <begin position="213"/>
        <end position="264"/>
    </location>
</feature>
<keyword evidence="2" id="KW-0472">Membrane</keyword>
<feature type="region of interest" description="Disordered" evidence="1">
    <location>
        <begin position="69"/>
        <end position="287"/>
    </location>
</feature>
<feature type="compositionally biased region" description="Polar residues" evidence="1">
    <location>
        <begin position="70"/>
        <end position="82"/>
    </location>
</feature>
<organism evidence="4 5">
    <name type="scientific">Tatumella terrea</name>
    <dbReference type="NCBI Taxonomy" id="419007"/>
    <lineage>
        <taxon>Bacteria</taxon>
        <taxon>Pseudomonadati</taxon>
        <taxon>Pseudomonadota</taxon>
        <taxon>Gammaproteobacteria</taxon>
        <taxon>Enterobacterales</taxon>
        <taxon>Erwiniaceae</taxon>
        <taxon>Tatumella</taxon>
    </lineage>
</organism>
<dbReference type="InterPro" id="IPR007730">
    <property type="entry name" value="SPOR-like_dom"/>
</dbReference>
<evidence type="ECO:0000259" key="3">
    <source>
        <dbReference type="PROSITE" id="PS51724"/>
    </source>
</evidence>
<dbReference type="Proteomes" id="UP001596230">
    <property type="component" value="Unassembled WGS sequence"/>
</dbReference>
<keyword evidence="2" id="KW-1133">Transmembrane helix</keyword>
<feature type="compositionally biased region" description="Low complexity" evidence="1">
    <location>
        <begin position="164"/>
        <end position="173"/>
    </location>
</feature>
<evidence type="ECO:0000313" key="5">
    <source>
        <dbReference type="Proteomes" id="UP001596230"/>
    </source>
</evidence>
<evidence type="ECO:0000256" key="1">
    <source>
        <dbReference type="SAM" id="MobiDB-lite"/>
    </source>
</evidence>
<feature type="compositionally biased region" description="Polar residues" evidence="1">
    <location>
        <begin position="91"/>
        <end position="103"/>
    </location>
</feature>
<dbReference type="Gene3D" id="3.30.70.1070">
    <property type="entry name" value="Sporulation related repeat"/>
    <property type="match status" value="1"/>
</dbReference>
<feature type="transmembrane region" description="Helical" evidence="2">
    <location>
        <begin position="47"/>
        <end position="67"/>
    </location>
</feature>
<accession>A0ABW1VSG9</accession>
<name>A0ABW1VSG9_9GAMM</name>
<feature type="compositionally biased region" description="Low complexity" evidence="1">
    <location>
        <begin position="192"/>
        <end position="201"/>
    </location>
</feature>
<proteinExistence type="predicted"/>
<evidence type="ECO:0000313" key="4">
    <source>
        <dbReference type="EMBL" id="MFC6376671.1"/>
    </source>
</evidence>
<comment type="caution">
    <text evidence="4">The sequence shown here is derived from an EMBL/GenBank/DDBJ whole genome shotgun (WGS) entry which is preliminary data.</text>
</comment>
<protein>
    <submittedName>
        <fullName evidence="4">SPOR domain-containing protein</fullName>
    </submittedName>
</protein>
<dbReference type="PROSITE" id="PS51724">
    <property type="entry name" value="SPOR"/>
    <property type="match status" value="1"/>
</dbReference>
<dbReference type="EMBL" id="JBHSUB010000001">
    <property type="protein sequence ID" value="MFC6376671.1"/>
    <property type="molecule type" value="Genomic_DNA"/>
</dbReference>
<keyword evidence="2" id="KW-0812">Transmembrane</keyword>
<feature type="compositionally biased region" description="Low complexity" evidence="1">
    <location>
        <begin position="121"/>
        <end position="138"/>
    </location>
</feature>
<keyword evidence="5" id="KW-1185">Reference proteome</keyword>
<dbReference type="InterPro" id="IPR036680">
    <property type="entry name" value="SPOR-like_sf"/>
</dbReference>
<reference evidence="5" key="1">
    <citation type="journal article" date="2019" name="Int. J. Syst. Evol. Microbiol.">
        <title>The Global Catalogue of Microorganisms (GCM) 10K type strain sequencing project: providing services to taxonomists for standard genome sequencing and annotation.</title>
        <authorList>
            <consortium name="The Broad Institute Genomics Platform"/>
            <consortium name="The Broad Institute Genome Sequencing Center for Infectious Disease"/>
            <person name="Wu L."/>
            <person name="Ma J."/>
        </authorList>
    </citation>
    <scope>NUCLEOTIDE SEQUENCE [LARGE SCALE GENOMIC DNA]</scope>
    <source>
        <strain evidence="5">CGMCC 1.18518</strain>
    </source>
</reference>
<feature type="compositionally biased region" description="Polar residues" evidence="1">
    <location>
        <begin position="153"/>
        <end position="163"/>
    </location>
</feature>
<feature type="region of interest" description="Disordered" evidence="1">
    <location>
        <begin position="1"/>
        <end position="37"/>
    </location>
</feature>
<dbReference type="Pfam" id="PF05036">
    <property type="entry name" value="SPOR"/>
    <property type="match status" value="1"/>
</dbReference>
<gene>
    <name evidence="4" type="ORF">ACFP9W_00830</name>
</gene>
<feature type="domain" description="SPOR" evidence="3">
    <location>
        <begin position="292"/>
        <end position="369"/>
    </location>
</feature>
<sequence>MDEFQPEDELKPDASDRPAARTRKSSPKPKLPKLPQLPQLPVSKQHIMIAVGILVLLLLILGIGAALKGPSQSPVAGNSSSAGGEGKSIDLSGSSVMSNTPGTASDAPPPPVAGSDTEGNPASPSDMSSASSSASSAPGVQSQPDAAQKDVSTDGTATPVASQTTLPTAPATLGLNVKNNGMVPGNRSANTSPSVPSVPHSAVRKSPASERNVAAERREREARITEQRRREEQRRVTEQRRVAEQRRAAEPRRVAEHPVKETRKPVTASEPVMHESKPASVARKTPPEAIAQVPSGEYTIQLSGATHRESLNAWARQQNLTGYHVYETQRNGQPWYVLVSGSYATSAEAKRAISTLPEAVRAKSPWVKPLSQVRKEAAK</sequence>
<feature type="compositionally biased region" description="Basic residues" evidence="1">
    <location>
        <begin position="20"/>
        <end position="31"/>
    </location>
</feature>
<feature type="compositionally biased region" description="Basic and acidic residues" evidence="1">
    <location>
        <begin position="8"/>
        <end position="19"/>
    </location>
</feature>